<evidence type="ECO:0000256" key="2">
    <source>
        <dbReference type="SAM" id="MobiDB-lite"/>
    </source>
</evidence>
<dbReference type="GO" id="GO:0046872">
    <property type="term" value="F:metal ion binding"/>
    <property type="evidence" value="ECO:0007669"/>
    <property type="project" value="InterPro"/>
</dbReference>
<dbReference type="Pfam" id="PF00080">
    <property type="entry name" value="Sod_Cu"/>
    <property type="match status" value="1"/>
</dbReference>
<evidence type="ECO:0000313" key="5">
    <source>
        <dbReference type="Proteomes" id="UP000308697"/>
    </source>
</evidence>
<dbReference type="AlphaFoldDB" id="A0A4V5MM56"/>
<proteinExistence type="inferred from homology"/>
<name>A0A4V5MM56_9ACTN</name>
<feature type="region of interest" description="Disordered" evidence="2">
    <location>
        <begin position="1"/>
        <end position="30"/>
    </location>
</feature>
<gene>
    <name evidence="4" type="ORF">FCH28_09480</name>
</gene>
<comment type="similarity">
    <text evidence="1">Belongs to the Cu-Zn superoxide dismutase family.</text>
</comment>
<evidence type="ECO:0000313" key="4">
    <source>
        <dbReference type="EMBL" id="TJZ56108.1"/>
    </source>
</evidence>
<dbReference type="SUPFAM" id="SSF49329">
    <property type="entry name" value="Cu,Zn superoxide dismutase-like"/>
    <property type="match status" value="1"/>
</dbReference>
<dbReference type="EMBL" id="SUMB01000003">
    <property type="protein sequence ID" value="TJZ56108.1"/>
    <property type="molecule type" value="Genomic_DNA"/>
</dbReference>
<dbReference type="OrthoDB" id="3297424at2"/>
<accession>A0A4V5MM56</accession>
<keyword evidence="5" id="KW-1185">Reference proteome</keyword>
<sequence>MTIATAMNTTPATAASATPAGTTSAPTTAVPVPIKSHPRPVWLHAHGRFAPPTAHIRSNAVTYDQKRVHAGARIAVGEFARHHTTMVALRVTGLSPGRTYGAHVHTKPCGAKPDDSGPHYQHRKDRHQPSTDPAYANPRNEVWLDFKTDRRGYAAALSRHDWRFRQGAARSVVIHEHGTARSPGKAGTAGSRLACFTVPFERSGLHGPFSRH</sequence>
<dbReference type="InterPro" id="IPR036423">
    <property type="entry name" value="SOD-like_Cu/Zn_dom_sf"/>
</dbReference>
<dbReference type="GO" id="GO:0006801">
    <property type="term" value="P:superoxide metabolic process"/>
    <property type="evidence" value="ECO:0007669"/>
    <property type="project" value="InterPro"/>
</dbReference>
<evidence type="ECO:0000259" key="3">
    <source>
        <dbReference type="Pfam" id="PF00080"/>
    </source>
</evidence>
<evidence type="ECO:0000256" key="1">
    <source>
        <dbReference type="ARBA" id="ARBA00010457"/>
    </source>
</evidence>
<dbReference type="InterPro" id="IPR001424">
    <property type="entry name" value="SOD_Cu_Zn_dom"/>
</dbReference>
<reference evidence="4 5" key="1">
    <citation type="submission" date="2019-04" db="EMBL/GenBank/DDBJ databases">
        <title>Streptomyces piniterrae sp. nov., a heliquinomycin-producing actinomycete isolated from rhizosphere soil of Pinus yunnanensis.</title>
        <authorList>
            <person name="Zhuang X."/>
            <person name="Zhao J."/>
        </authorList>
    </citation>
    <scope>NUCLEOTIDE SEQUENCE [LARGE SCALE GENOMIC DNA]</scope>
    <source>
        <strain evidence="5">jys28</strain>
    </source>
</reference>
<protein>
    <submittedName>
        <fullName evidence="4">Superoxide dismutase family protein</fullName>
    </submittedName>
</protein>
<dbReference type="Proteomes" id="UP000308697">
    <property type="component" value="Unassembled WGS sequence"/>
</dbReference>
<dbReference type="Gene3D" id="2.60.40.200">
    <property type="entry name" value="Superoxide dismutase, copper/zinc binding domain"/>
    <property type="match status" value="1"/>
</dbReference>
<feature type="region of interest" description="Disordered" evidence="2">
    <location>
        <begin position="101"/>
        <end position="136"/>
    </location>
</feature>
<feature type="domain" description="Superoxide dismutase copper/zinc binding" evidence="3">
    <location>
        <begin position="84"/>
        <end position="195"/>
    </location>
</feature>
<comment type="caution">
    <text evidence="4">The sequence shown here is derived from an EMBL/GenBank/DDBJ whole genome shotgun (WGS) entry which is preliminary data.</text>
</comment>
<organism evidence="4 5">
    <name type="scientific">Streptomyces piniterrae</name>
    <dbReference type="NCBI Taxonomy" id="2571125"/>
    <lineage>
        <taxon>Bacteria</taxon>
        <taxon>Bacillati</taxon>
        <taxon>Actinomycetota</taxon>
        <taxon>Actinomycetes</taxon>
        <taxon>Kitasatosporales</taxon>
        <taxon>Streptomycetaceae</taxon>
        <taxon>Streptomyces</taxon>
    </lineage>
</organism>